<feature type="compositionally biased region" description="Polar residues" evidence="1">
    <location>
        <begin position="215"/>
        <end position="224"/>
    </location>
</feature>
<proteinExistence type="predicted"/>
<dbReference type="AlphaFoldDB" id="A0A8J7LAR9"/>
<accession>A0A8J7LAR9</accession>
<keyword evidence="3" id="KW-1185">Reference proteome</keyword>
<evidence type="ECO:0000313" key="2">
    <source>
        <dbReference type="EMBL" id="MBH8565763.1"/>
    </source>
</evidence>
<evidence type="ECO:0000256" key="1">
    <source>
        <dbReference type="SAM" id="MobiDB-lite"/>
    </source>
</evidence>
<protein>
    <submittedName>
        <fullName evidence="2">Uncharacterized protein</fullName>
    </submittedName>
</protein>
<reference evidence="2 3" key="1">
    <citation type="journal article" date="2021" name="Int. J. Syst. Evol. Microbiol.">
        <title>Amazonocrinis nigriterrae gen. nov., sp. nov., Atlanticothrix silvestris gen. nov., sp. nov. and Dendronalium phyllosphericum gen. nov., sp. nov., nostocacean cyanobacteria from Brazilian environments.</title>
        <authorList>
            <person name="Alvarenga D.O."/>
            <person name="Andreote A.P.D."/>
            <person name="Branco L.H.Z."/>
            <person name="Delbaje E."/>
            <person name="Cruz R.B."/>
            <person name="Varani A.M."/>
            <person name="Fiore M.F."/>
        </authorList>
    </citation>
    <scope>NUCLEOTIDE SEQUENCE [LARGE SCALE GENOMIC DNA]</scope>
    <source>
        <strain evidence="2 3">CENA67</strain>
    </source>
</reference>
<name>A0A8J7LAR9_9NOST</name>
<feature type="compositionally biased region" description="Polar residues" evidence="1">
    <location>
        <begin position="33"/>
        <end position="46"/>
    </location>
</feature>
<dbReference type="RefSeq" id="WP_198127551.1">
    <property type="nucleotide sequence ID" value="NZ_JAECZC010000069.1"/>
</dbReference>
<gene>
    <name evidence="2" type="ORF">I8748_26930</name>
</gene>
<evidence type="ECO:0000313" key="3">
    <source>
        <dbReference type="Proteomes" id="UP000632766"/>
    </source>
</evidence>
<sequence>MTQSISSRVLSQQSKISSADLNSTQHESDEVQDNQNTSRATARSKVQMSAGGLQIIHATNRRIRIRATDSSFNTKLESIAKDLRQQKAVKEAYANEQTGSLVVTFDENLVSLPQMLGILQQFNIQQPETSPQTLSNIDPFAAWKSVDFWKEQTISFIPLMTGLAVTGGLGISGLAAIPVYMITSDATRRVIDYLEPQVSPTESSKNSHTVREIKSLQSSLSTSDRQIEPPSSHDQGGKTAQARKIAYRVVHAIPGRVRMHVPRIAQDHAYGRRLERLMKTDPHVTNVRLNSDAGSIAIAYQPSDVSLSHWVNLMELALETNPPTDSIKAIAQQLPQEPVNQPDQKLHLQGDATIGHGEEVSNALFPMLQAAGGKISTTDNNIEFPAASDEAIEATTTSENQILDLSSLWADMKSSGLFFSLAYMANLPL</sequence>
<dbReference type="EMBL" id="JAECZC010000069">
    <property type="protein sequence ID" value="MBH8565763.1"/>
    <property type="molecule type" value="Genomic_DNA"/>
</dbReference>
<organism evidence="2 3">
    <name type="scientific">Amazonocrinis nigriterrae CENA67</name>
    <dbReference type="NCBI Taxonomy" id="2794033"/>
    <lineage>
        <taxon>Bacteria</taxon>
        <taxon>Bacillati</taxon>
        <taxon>Cyanobacteriota</taxon>
        <taxon>Cyanophyceae</taxon>
        <taxon>Nostocales</taxon>
        <taxon>Nostocaceae</taxon>
        <taxon>Amazonocrinis</taxon>
        <taxon>Amazonocrinis nigriterrae</taxon>
    </lineage>
</organism>
<feature type="compositionally biased region" description="Polar residues" evidence="1">
    <location>
        <begin position="198"/>
        <end position="207"/>
    </location>
</feature>
<comment type="caution">
    <text evidence="2">The sequence shown here is derived from an EMBL/GenBank/DDBJ whole genome shotgun (WGS) entry which is preliminary data.</text>
</comment>
<feature type="region of interest" description="Disordered" evidence="1">
    <location>
        <begin position="1"/>
        <end position="46"/>
    </location>
</feature>
<feature type="region of interest" description="Disordered" evidence="1">
    <location>
        <begin position="197"/>
        <end position="241"/>
    </location>
</feature>
<feature type="compositionally biased region" description="Polar residues" evidence="1">
    <location>
        <begin position="1"/>
        <end position="25"/>
    </location>
</feature>
<dbReference type="Proteomes" id="UP000632766">
    <property type="component" value="Unassembled WGS sequence"/>
</dbReference>